<reference evidence="2 3" key="1">
    <citation type="journal article" date="2019" name="Nat. Ecol. Evol.">
        <title>Megaphylogeny resolves global patterns of mushroom evolution.</title>
        <authorList>
            <person name="Varga T."/>
            <person name="Krizsan K."/>
            <person name="Foldi C."/>
            <person name="Dima B."/>
            <person name="Sanchez-Garcia M."/>
            <person name="Sanchez-Ramirez S."/>
            <person name="Szollosi G.J."/>
            <person name="Szarkandi J.G."/>
            <person name="Papp V."/>
            <person name="Albert L."/>
            <person name="Andreopoulos W."/>
            <person name="Angelini C."/>
            <person name="Antonin V."/>
            <person name="Barry K.W."/>
            <person name="Bougher N.L."/>
            <person name="Buchanan P."/>
            <person name="Buyck B."/>
            <person name="Bense V."/>
            <person name="Catcheside P."/>
            <person name="Chovatia M."/>
            <person name="Cooper J."/>
            <person name="Damon W."/>
            <person name="Desjardin D."/>
            <person name="Finy P."/>
            <person name="Geml J."/>
            <person name="Haridas S."/>
            <person name="Hughes K."/>
            <person name="Justo A."/>
            <person name="Karasinski D."/>
            <person name="Kautmanova I."/>
            <person name="Kiss B."/>
            <person name="Kocsube S."/>
            <person name="Kotiranta H."/>
            <person name="LaButti K.M."/>
            <person name="Lechner B.E."/>
            <person name="Liimatainen K."/>
            <person name="Lipzen A."/>
            <person name="Lukacs Z."/>
            <person name="Mihaltcheva S."/>
            <person name="Morgado L.N."/>
            <person name="Niskanen T."/>
            <person name="Noordeloos M.E."/>
            <person name="Ohm R.A."/>
            <person name="Ortiz-Santana B."/>
            <person name="Ovrebo C."/>
            <person name="Racz N."/>
            <person name="Riley R."/>
            <person name="Savchenko A."/>
            <person name="Shiryaev A."/>
            <person name="Soop K."/>
            <person name="Spirin V."/>
            <person name="Szebenyi C."/>
            <person name="Tomsovsky M."/>
            <person name="Tulloss R.E."/>
            <person name="Uehling J."/>
            <person name="Grigoriev I.V."/>
            <person name="Vagvolgyi C."/>
            <person name="Papp T."/>
            <person name="Martin F.M."/>
            <person name="Miettinen O."/>
            <person name="Hibbett D.S."/>
            <person name="Nagy L.G."/>
        </authorList>
    </citation>
    <scope>NUCLEOTIDE SEQUENCE [LARGE SCALE GENOMIC DNA]</scope>
    <source>
        <strain evidence="2 3">OMC1185</strain>
    </source>
</reference>
<evidence type="ECO:0000313" key="3">
    <source>
        <dbReference type="Proteomes" id="UP000305948"/>
    </source>
</evidence>
<sequence>MGADGPTIHTSSGWNLRANRGRYPRRSSETVTQAVSGIPFFPKMSYHPVSPVTAALQKSHYDPVVLAYQQPLPILCLHSLYPGPPNHRHYIFFILSRAPSALLQAHPRPRADLLPRPSLSVSGGAGTVLHTYHFAANEESIITYILAPNEAQTWIART</sequence>
<evidence type="ECO:0000256" key="1">
    <source>
        <dbReference type="SAM" id="MobiDB-lite"/>
    </source>
</evidence>
<accession>A0A5C3N2V5</accession>
<organism evidence="2 3">
    <name type="scientific">Heliocybe sulcata</name>
    <dbReference type="NCBI Taxonomy" id="5364"/>
    <lineage>
        <taxon>Eukaryota</taxon>
        <taxon>Fungi</taxon>
        <taxon>Dikarya</taxon>
        <taxon>Basidiomycota</taxon>
        <taxon>Agaricomycotina</taxon>
        <taxon>Agaricomycetes</taxon>
        <taxon>Gloeophyllales</taxon>
        <taxon>Gloeophyllaceae</taxon>
        <taxon>Heliocybe</taxon>
    </lineage>
</organism>
<proteinExistence type="predicted"/>
<dbReference type="EMBL" id="ML213511">
    <property type="protein sequence ID" value="TFK51355.1"/>
    <property type="molecule type" value="Genomic_DNA"/>
</dbReference>
<protein>
    <submittedName>
        <fullName evidence="2">Uncharacterized protein</fullName>
    </submittedName>
</protein>
<dbReference type="AlphaFoldDB" id="A0A5C3N2V5"/>
<name>A0A5C3N2V5_9AGAM</name>
<dbReference type="Proteomes" id="UP000305948">
    <property type="component" value="Unassembled WGS sequence"/>
</dbReference>
<gene>
    <name evidence="2" type="ORF">OE88DRAFT_1538067</name>
</gene>
<keyword evidence="3" id="KW-1185">Reference proteome</keyword>
<feature type="region of interest" description="Disordered" evidence="1">
    <location>
        <begin position="1"/>
        <end position="26"/>
    </location>
</feature>
<evidence type="ECO:0000313" key="2">
    <source>
        <dbReference type="EMBL" id="TFK51355.1"/>
    </source>
</evidence>